<dbReference type="UniPathway" id="UPA00375"/>
<dbReference type="RefSeq" id="XP_018733884.1">
    <property type="nucleotide sequence ID" value="XM_018881279.1"/>
</dbReference>
<evidence type="ECO:0000259" key="7">
    <source>
        <dbReference type="PROSITE" id="PS51684"/>
    </source>
</evidence>
<evidence type="ECO:0000256" key="6">
    <source>
        <dbReference type="ARBA" id="ARBA00049400"/>
    </source>
</evidence>
<protein>
    <recommendedName>
        <fullName evidence="2">tRNA(Phe) (4-demethylwyosine(37)-C(7)) aminocarboxypropyltransferase</fullName>
        <ecNumber evidence="2">2.5.1.114</ecNumber>
    </recommendedName>
</protein>
<dbReference type="InterPro" id="IPR029063">
    <property type="entry name" value="SAM-dependent_MTases_sf"/>
</dbReference>
<dbReference type="SUPFAM" id="SSF53335">
    <property type="entry name" value="S-adenosyl-L-methionine-dependent methyltransferases"/>
    <property type="match status" value="1"/>
</dbReference>
<dbReference type="GeneID" id="30036325"/>
<dbReference type="InterPro" id="IPR030382">
    <property type="entry name" value="MeTrfase_TRM5/TYW2"/>
</dbReference>
<sequence length="449" mass="50273">MLAVRLRNPKIVKQVKQVLESRRLLDKSIKISRDDSGAFVIPTVCSNEAILDGIIRADLEVGSHSDNYSGGQQSEYEIIVDESSDELSIISGTDTESSIGQADPITIAVHQIANAISLFHDDPLRQKKLSDISVKFSRRKYSIYPPLVLFTAGTNLSQYGLPDAFYEQVIKQQTLFFQRKQLITHIAENAPIAESDRVRRPADLICLYGDFGPPPSTVPESPSSEDLDAAFWCSAIQNGIYQTWAPRYTMFSRGNITEKSRVLDTFAKQAPIEGTTIVDMYAGIGYFTFSYARNHPARILCWEINPFSVEGLIRGALANNFPVRLVRHNEPYEPLGSDFIVVFLEDNCHALERISQAHISDISHVNLGLLPDSRLAWSDSVRIGRRHSTQLAHPTVLHIHENIAATITSTWPTMVESTLSNRVQFVSLEVIKTFAPGVYHVCGDFRVRR</sequence>
<dbReference type="EC" id="2.5.1.114" evidence="2"/>
<keyword evidence="5" id="KW-0819">tRNA processing</keyword>
<dbReference type="Gene3D" id="3.40.50.150">
    <property type="entry name" value="Vaccinia Virus protein VP39"/>
    <property type="match status" value="1"/>
</dbReference>
<proteinExistence type="predicted"/>
<dbReference type="GO" id="GO:0030488">
    <property type="term" value="P:tRNA methylation"/>
    <property type="evidence" value="ECO:0007669"/>
    <property type="project" value="TreeGrafter"/>
</dbReference>
<name>A0A161HH75_9ASCO</name>
<dbReference type="GO" id="GO:0008175">
    <property type="term" value="F:tRNA methyltransferase activity"/>
    <property type="evidence" value="ECO:0007669"/>
    <property type="project" value="TreeGrafter"/>
</dbReference>
<keyword evidence="3" id="KW-0808">Transferase</keyword>
<evidence type="ECO:0000313" key="8">
    <source>
        <dbReference type="EMBL" id="ANB11407.1"/>
    </source>
</evidence>
<keyword evidence="4" id="KW-0949">S-adenosyl-L-methionine</keyword>
<gene>
    <name evidence="8" type="primary">TRM12</name>
    <name evidence="8" type="ORF">AWJ20_4217</name>
</gene>
<reference evidence="8 9" key="1">
    <citation type="submission" date="2016-02" db="EMBL/GenBank/DDBJ databases">
        <title>Complete genome sequence and transcriptome regulation of the pentose utilising yeast Sugiyamaella lignohabitans.</title>
        <authorList>
            <person name="Bellasio M."/>
            <person name="Peymann A."/>
            <person name="Valli M."/>
            <person name="Sipitzky M."/>
            <person name="Graf A."/>
            <person name="Sauer M."/>
            <person name="Marx H."/>
            <person name="Mattanovich D."/>
        </authorList>
    </citation>
    <scope>NUCLEOTIDE SEQUENCE [LARGE SCALE GENOMIC DNA]</scope>
    <source>
        <strain evidence="8 9">CBS 10342</strain>
    </source>
</reference>
<dbReference type="PANTHER" id="PTHR23245:SF25">
    <property type="entry name" value="TRNA WYBUTOSINE-SYNTHESIZING PROTEIN 2 HOMOLOG"/>
    <property type="match status" value="1"/>
</dbReference>
<feature type="domain" description="SAM-dependent methyltransferase TRM5/TYW2-type" evidence="7">
    <location>
        <begin position="177"/>
        <end position="449"/>
    </location>
</feature>
<dbReference type="OrthoDB" id="2387925at2759"/>
<comment type="catalytic activity">
    <reaction evidence="6">
        <text>4-demethylwyosine(37) in tRNA(Phe) + S-adenosyl-L-methionine = 4-demethyl-7-[(3S)-3-amino-3-carboxypropyl]wyosine(37) in tRNA(Phe) + S-methyl-5'-thioadenosine + H(+)</text>
        <dbReference type="Rhea" id="RHEA:36355"/>
        <dbReference type="Rhea" id="RHEA-COMP:10164"/>
        <dbReference type="Rhea" id="RHEA-COMP:10378"/>
        <dbReference type="ChEBI" id="CHEBI:15378"/>
        <dbReference type="ChEBI" id="CHEBI:17509"/>
        <dbReference type="ChEBI" id="CHEBI:59789"/>
        <dbReference type="ChEBI" id="CHEBI:64315"/>
        <dbReference type="ChEBI" id="CHEBI:73550"/>
        <dbReference type="EC" id="2.5.1.114"/>
    </reaction>
</comment>
<comment type="pathway">
    <text evidence="1">tRNA modification; wybutosine-tRNA(Phe) biosynthesis.</text>
</comment>
<dbReference type="GO" id="GO:0102522">
    <property type="term" value="F:tRNA 4-demethylwyosine alpha-amino-alpha-carboxypropyltransferase activity"/>
    <property type="evidence" value="ECO:0007669"/>
    <property type="project" value="UniProtKB-EC"/>
</dbReference>
<dbReference type="AlphaFoldDB" id="A0A161HH75"/>
<dbReference type="Proteomes" id="UP000189580">
    <property type="component" value="Chromosome c"/>
</dbReference>
<evidence type="ECO:0000256" key="5">
    <source>
        <dbReference type="ARBA" id="ARBA00022694"/>
    </source>
</evidence>
<accession>A0A161HH75</accession>
<dbReference type="PROSITE" id="PS51684">
    <property type="entry name" value="SAM_MT_TRM5_TYW2"/>
    <property type="match status" value="1"/>
</dbReference>
<dbReference type="PANTHER" id="PTHR23245">
    <property type="entry name" value="TRNA METHYLTRANSFERASE"/>
    <property type="match status" value="1"/>
</dbReference>
<organism evidence="8 9">
    <name type="scientific">Sugiyamaella lignohabitans</name>
    <dbReference type="NCBI Taxonomy" id="796027"/>
    <lineage>
        <taxon>Eukaryota</taxon>
        <taxon>Fungi</taxon>
        <taxon>Dikarya</taxon>
        <taxon>Ascomycota</taxon>
        <taxon>Saccharomycotina</taxon>
        <taxon>Dipodascomycetes</taxon>
        <taxon>Dipodascales</taxon>
        <taxon>Trichomonascaceae</taxon>
        <taxon>Sugiyamaella</taxon>
    </lineage>
</organism>
<evidence type="ECO:0000313" key="9">
    <source>
        <dbReference type="Proteomes" id="UP000189580"/>
    </source>
</evidence>
<dbReference type="KEGG" id="slb:AWJ20_4217"/>
<evidence type="ECO:0000256" key="1">
    <source>
        <dbReference type="ARBA" id="ARBA00004797"/>
    </source>
</evidence>
<dbReference type="GO" id="GO:0008757">
    <property type="term" value="F:S-adenosylmethionine-dependent methyltransferase activity"/>
    <property type="evidence" value="ECO:0007669"/>
    <property type="project" value="InterPro"/>
</dbReference>
<keyword evidence="9" id="KW-1185">Reference proteome</keyword>
<dbReference type="GO" id="GO:0031591">
    <property type="term" value="P:wybutosine biosynthetic process"/>
    <property type="evidence" value="ECO:0007669"/>
    <property type="project" value="InterPro"/>
</dbReference>
<dbReference type="InterPro" id="IPR056743">
    <property type="entry name" value="TRM5-TYW2-like_MTfase"/>
</dbReference>
<evidence type="ECO:0000256" key="3">
    <source>
        <dbReference type="ARBA" id="ARBA00022679"/>
    </source>
</evidence>
<evidence type="ECO:0000256" key="2">
    <source>
        <dbReference type="ARBA" id="ARBA00012265"/>
    </source>
</evidence>
<dbReference type="GO" id="GO:0005737">
    <property type="term" value="C:cytoplasm"/>
    <property type="evidence" value="ECO:0007669"/>
    <property type="project" value="UniProtKB-SubCell"/>
</dbReference>
<dbReference type="Pfam" id="PF02475">
    <property type="entry name" value="TRM5-TYW2_MTfase"/>
    <property type="match status" value="1"/>
</dbReference>
<dbReference type="EMBL" id="CP014500">
    <property type="protein sequence ID" value="ANB11407.1"/>
    <property type="molecule type" value="Genomic_DNA"/>
</dbReference>
<evidence type="ECO:0000256" key="4">
    <source>
        <dbReference type="ARBA" id="ARBA00022691"/>
    </source>
</evidence>